<accession>A0A7X6L4U3</accession>
<feature type="region of interest" description="Disordered" evidence="1">
    <location>
        <begin position="170"/>
        <end position="402"/>
    </location>
</feature>
<feature type="compositionally biased region" description="Low complexity" evidence="1">
    <location>
        <begin position="242"/>
        <end position="281"/>
    </location>
</feature>
<evidence type="ECO:0000313" key="2">
    <source>
        <dbReference type="EMBL" id="NKY27755.1"/>
    </source>
</evidence>
<reference evidence="2 3" key="1">
    <citation type="submission" date="2020-04" db="EMBL/GenBank/DDBJ databases">
        <title>MicrobeNet Type strains.</title>
        <authorList>
            <person name="Nicholson A.C."/>
        </authorList>
    </citation>
    <scope>NUCLEOTIDE SEQUENCE [LARGE SCALE GENOMIC DNA]</scope>
    <source>
        <strain evidence="2 3">DSM 44956</strain>
    </source>
</reference>
<sequence>MQENEPKQIPGNGEYTGAWSHHEIKDAFESQNTHNAYNAAVQYSNAATMWDQGVETFARSVISSISQAWEGSAADAAKDAIKRYTDAARNLEPMLTQLSNKITESAAAIVDTRNAIPGYADHSWTANVWPPRAAEEERSRNEAEQSARDAMNNIYVSRFAGYDAQVPVLPSGVNPTQQSDAPVFNPGTSPTVDSSFSPSSPGSPGSPDDPGSPSAPTDQAQDVPTADELMQQPNANAPATKPTGYDPTATDTGTPTPTSPGTTPASTVPTSTLSPSTPHTPNSVVPGSPESRAPRPGSSVPGATSPNVNASAVNPSAVSRAGIGTPGMVPGMGGAGRGKSDEESTHKTPDYLINQENTAELIGELPRTIPAGVIGRDPQYVGLSTDDDESAEASQTTESTEI</sequence>
<dbReference type="InterPro" id="IPR036689">
    <property type="entry name" value="ESAT-6-like_sf"/>
</dbReference>
<proteinExistence type="predicted"/>
<dbReference type="AlphaFoldDB" id="A0A7X6L4U3"/>
<dbReference type="RefSeq" id="WP_062969426.1">
    <property type="nucleotide sequence ID" value="NZ_JAAXOS010000007.1"/>
</dbReference>
<feature type="compositionally biased region" description="Basic and acidic residues" evidence="1">
    <location>
        <begin position="338"/>
        <end position="349"/>
    </location>
</feature>
<dbReference type="EMBL" id="JAAXOS010000007">
    <property type="protein sequence ID" value="NKY27755.1"/>
    <property type="molecule type" value="Genomic_DNA"/>
</dbReference>
<protein>
    <submittedName>
        <fullName evidence="2">Uncharacterized protein</fullName>
    </submittedName>
</protein>
<dbReference type="SUPFAM" id="SSF140453">
    <property type="entry name" value="EsxAB dimer-like"/>
    <property type="match status" value="1"/>
</dbReference>
<gene>
    <name evidence="2" type="ORF">HGB38_16195</name>
</gene>
<dbReference type="InterPro" id="IPR010310">
    <property type="entry name" value="T7SS_ESAT-6-like"/>
</dbReference>
<feature type="compositionally biased region" description="Polar residues" evidence="1">
    <location>
        <begin position="301"/>
        <end position="317"/>
    </location>
</feature>
<comment type="caution">
    <text evidence="2">The sequence shown here is derived from an EMBL/GenBank/DDBJ whole genome shotgun (WGS) entry which is preliminary data.</text>
</comment>
<evidence type="ECO:0000313" key="3">
    <source>
        <dbReference type="Proteomes" id="UP000540698"/>
    </source>
</evidence>
<feature type="compositionally biased region" description="Low complexity" evidence="1">
    <location>
        <begin position="188"/>
        <end position="217"/>
    </location>
</feature>
<dbReference type="Pfam" id="PF06013">
    <property type="entry name" value="WXG100"/>
    <property type="match status" value="1"/>
</dbReference>
<organism evidence="2 3">
    <name type="scientific">Nocardia gamkensis</name>
    <dbReference type="NCBI Taxonomy" id="352869"/>
    <lineage>
        <taxon>Bacteria</taxon>
        <taxon>Bacillati</taxon>
        <taxon>Actinomycetota</taxon>
        <taxon>Actinomycetes</taxon>
        <taxon>Mycobacteriales</taxon>
        <taxon>Nocardiaceae</taxon>
        <taxon>Nocardia</taxon>
    </lineage>
</organism>
<feature type="compositionally biased region" description="Polar residues" evidence="1">
    <location>
        <begin position="392"/>
        <end position="402"/>
    </location>
</feature>
<dbReference type="Gene3D" id="1.10.287.1060">
    <property type="entry name" value="ESAT-6-like"/>
    <property type="match status" value="1"/>
</dbReference>
<keyword evidence="3" id="KW-1185">Reference proteome</keyword>
<dbReference type="Proteomes" id="UP000540698">
    <property type="component" value="Unassembled WGS sequence"/>
</dbReference>
<evidence type="ECO:0000256" key="1">
    <source>
        <dbReference type="SAM" id="MobiDB-lite"/>
    </source>
</evidence>
<name>A0A7X6L4U3_9NOCA</name>